<evidence type="ECO:0000313" key="2">
    <source>
        <dbReference type="Proteomes" id="UP000805649"/>
    </source>
</evidence>
<proteinExistence type="predicted"/>
<evidence type="ECO:0000313" key="1">
    <source>
        <dbReference type="EMBL" id="KAL0934057.1"/>
    </source>
</evidence>
<accession>A0ACC3YQD3</accession>
<comment type="caution">
    <text evidence="1">The sequence shown here is derived from an EMBL/GenBank/DDBJ whole genome shotgun (WGS) entry which is preliminary data.</text>
</comment>
<reference evidence="1 2" key="1">
    <citation type="journal article" date="2020" name="Phytopathology">
        <title>Genome Sequence Resources of Colletotrichum truncatum, C. plurivorum, C. musicola, and C. sojae: Four Species Pathogenic to Soybean (Glycine max).</title>
        <authorList>
            <person name="Rogerio F."/>
            <person name="Boufleur T.R."/>
            <person name="Ciampi-Guillardi M."/>
            <person name="Sukno S.A."/>
            <person name="Thon M.R."/>
            <person name="Massola Junior N.S."/>
            <person name="Baroncelli R."/>
        </authorList>
    </citation>
    <scope>NUCLEOTIDE SEQUENCE [LARGE SCALE GENOMIC DNA]</scope>
    <source>
        <strain evidence="1 2">CMES1059</strain>
    </source>
</reference>
<protein>
    <submittedName>
        <fullName evidence="1">Beta-ketoacyl synthase</fullName>
    </submittedName>
</protein>
<dbReference type="Proteomes" id="UP000805649">
    <property type="component" value="Unassembled WGS sequence"/>
</dbReference>
<keyword evidence="2" id="KW-1185">Reference proteome</keyword>
<gene>
    <name evidence="1" type="ORF">CTRU02_210856</name>
</gene>
<name>A0ACC3YQD3_COLTU</name>
<sequence length="154" mass="15744">MSIDTACSASATAVHLACNALLTREVDCAIAGGGHICVAPELYSGLSQGGFLSKTGPCKTFCDDADGYCRGEAVGVVVLKRLEDAVRDKDNVLAVIRGTARNTNAGAAGSITFPSSAAQADLYRTILQSSGVGPNEISYVECHGTGTQGLSIMV</sequence>
<dbReference type="EMBL" id="VUJX02000007">
    <property type="protein sequence ID" value="KAL0934057.1"/>
    <property type="molecule type" value="Genomic_DNA"/>
</dbReference>
<organism evidence="1 2">
    <name type="scientific">Colletotrichum truncatum</name>
    <name type="common">Anthracnose fungus</name>
    <name type="synonym">Colletotrichum capsici</name>
    <dbReference type="NCBI Taxonomy" id="5467"/>
    <lineage>
        <taxon>Eukaryota</taxon>
        <taxon>Fungi</taxon>
        <taxon>Dikarya</taxon>
        <taxon>Ascomycota</taxon>
        <taxon>Pezizomycotina</taxon>
        <taxon>Sordariomycetes</taxon>
        <taxon>Hypocreomycetidae</taxon>
        <taxon>Glomerellales</taxon>
        <taxon>Glomerellaceae</taxon>
        <taxon>Colletotrichum</taxon>
        <taxon>Colletotrichum truncatum species complex</taxon>
    </lineage>
</organism>